<proteinExistence type="predicted"/>
<evidence type="ECO:0000313" key="2">
    <source>
        <dbReference type="Proteomes" id="UP000030437"/>
    </source>
</evidence>
<organism evidence="1 2">
    <name type="scientific">Lysinibacillus odysseyi 34hs-1 = NBRC 100172</name>
    <dbReference type="NCBI Taxonomy" id="1220589"/>
    <lineage>
        <taxon>Bacteria</taxon>
        <taxon>Bacillati</taxon>
        <taxon>Bacillota</taxon>
        <taxon>Bacilli</taxon>
        <taxon>Bacillales</taxon>
        <taxon>Bacillaceae</taxon>
        <taxon>Lysinibacillus</taxon>
    </lineage>
</organism>
<dbReference type="InterPro" id="IPR036390">
    <property type="entry name" value="WH_DNA-bd_sf"/>
</dbReference>
<dbReference type="eggNOG" id="COG2345">
    <property type="taxonomic scope" value="Bacteria"/>
</dbReference>
<comment type="caution">
    <text evidence="1">The sequence shown here is derived from an EMBL/GenBank/DDBJ whole genome shotgun (WGS) entry which is preliminary data.</text>
</comment>
<dbReference type="RefSeq" id="WP_036158064.1">
    <property type="nucleotide sequence ID" value="NZ_AVCX01000001.1"/>
</dbReference>
<dbReference type="SUPFAM" id="SSF46785">
    <property type="entry name" value="Winged helix' DNA-binding domain"/>
    <property type="match status" value="1"/>
</dbReference>
<sequence>MLHPLKITGTLADETRYHIYEFMLQHKQSFTVQEIADQFHIHPNVARLHLTKLSEINVISAEFIKTGKGGRPGRVYRATKEGVALTFPKREESMLLHILLELTDSLGKEAVNKGKEIAYNQGYKEMKEKTVNVKRTNSFEEKVAILTEHAALIGYVPSLEKRQEKTIIHYTIYNCPFHAQLSTHSKMVCALHEAYLRGQTDALFVEEHELIQTGNMLHECESCHYEIHVK</sequence>
<gene>
    <name evidence="1" type="ORF">CD32_19710</name>
</gene>
<dbReference type="OrthoDB" id="2729610at2"/>
<name>A0A0A3IFI4_9BACI</name>
<dbReference type="EMBL" id="JPVP01000060">
    <property type="protein sequence ID" value="KGR81583.1"/>
    <property type="molecule type" value="Genomic_DNA"/>
</dbReference>
<accession>A0A0A3IFI4</accession>
<dbReference type="AlphaFoldDB" id="A0A0A3IFI4"/>
<evidence type="ECO:0000313" key="1">
    <source>
        <dbReference type="EMBL" id="KGR81583.1"/>
    </source>
</evidence>
<dbReference type="Proteomes" id="UP000030437">
    <property type="component" value="Unassembled WGS sequence"/>
</dbReference>
<dbReference type="InterPro" id="IPR036388">
    <property type="entry name" value="WH-like_DNA-bd_sf"/>
</dbReference>
<protein>
    <submittedName>
        <fullName evidence="1">Transcriptional regulator</fullName>
    </submittedName>
</protein>
<reference evidence="1 2" key="1">
    <citation type="submission" date="2014-02" db="EMBL/GenBank/DDBJ databases">
        <title>Draft genome sequence of Lysinibacillus odysseyi NBRC 100172.</title>
        <authorList>
            <person name="Zhang F."/>
            <person name="Wang G."/>
            <person name="Zhang L."/>
        </authorList>
    </citation>
    <scope>NUCLEOTIDE SEQUENCE [LARGE SCALE GENOMIC DNA]</scope>
    <source>
        <strain evidence="1 2">NBRC 100172</strain>
    </source>
</reference>
<dbReference type="STRING" id="1220589.CD32_19710"/>
<dbReference type="Gene3D" id="1.10.10.10">
    <property type="entry name" value="Winged helix-like DNA-binding domain superfamily/Winged helix DNA-binding domain"/>
    <property type="match status" value="1"/>
</dbReference>
<keyword evidence="2" id="KW-1185">Reference proteome</keyword>